<evidence type="ECO:0000313" key="4">
    <source>
        <dbReference type="EMBL" id="TXL78845.1"/>
    </source>
</evidence>
<evidence type="ECO:0000259" key="3">
    <source>
        <dbReference type="Pfam" id="PF13458"/>
    </source>
</evidence>
<dbReference type="InterPro" id="IPR028081">
    <property type="entry name" value="Leu-bd"/>
</dbReference>
<name>A0A5C8PSN9_9HYPH</name>
<accession>A0A5C8PSN9</accession>
<organism evidence="4 5">
    <name type="scientific">Vineibacter terrae</name>
    <dbReference type="NCBI Taxonomy" id="2586908"/>
    <lineage>
        <taxon>Bacteria</taxon>
        <taxon>Pseudomonadati</taxon>
        <taxon>Pseudomonadota</taxon>
        <taxon>Alphaproteobacteria</taxon>
        <taxon>Hyphomicrobiales</taxon>
        <taxon>Vineibacter</taxon>
    </lineage>
</organism>
<evidence type="ECO:0000256" key="1">
    <source>
        <dbReference type="ARBA" id="ARBA00010062"/>
    </source>
</evidence>
<dbReference type="InterPro" id="IPR028082">
    <property type="entry name" value="Peripla_BP_I"/>
</dbReference>
<dbReference type="PANTHER" id="PTHR47235:SF1">
    <property type="entry name" value="BLR6548 PROTEIN"/>
    <property type="match status" value="1"/>
</dbReference>
<dbReference type="Proteomes" id="UP000321638">
    <property type="component" value="Unassembled WGS sequence"/>
</dbReference>
<dbReference type="EMBL" id="VDUZ01000006">
    <property type="protein sequence ID" value="TXL78845.1"/>
    <property type="molecule type" value="Genomic_DNA"/>
</dbReference>
<dbReference type="OrthoDB" id="8184122at2"/>
<sequence>MLFGSSELTSFDCPVRNPCSTTREAAMGSVTSRMLRVLAGIAMGSALAATASAQQKEIVIGAQCDRTGPTMIAGVPMCPAFHDYVNLVNHKGGVEGYKIKLGEIDTEYKVPQAVEAYERLRKGGALAVLVWGTPAVQALTQRLAEDRIPGTSPGFGIAASADGLRYPYLFPVAATYWSQAAAAIHFVRDKLGGSLAGKKIAYLFYDNPAGREPLPVLEELQQLEKFELKIFAVPAPGLEVGAQVLDIVQRYRADFVITHLFGRSPSVSIKELRRVGYPLTKVLAFVWGSTDSDIEAAGGFAAAEGYYTMHFAGVGSDYPILKEIVEMYRAQGKPAPKEMQSSVYYNRGLLWIALNVEAARNAIRGKEGQMPAGEDVKRGFEQIKTLPIGDIAPPLEITPSNHEGGGWVQIFQVRDGKFRKVTDWYRSYPEVIAKVIRDAK</sequence>
<protein>
    <recommendedName>
        <fullName evidence="3">Leucine-binding protein domain-containing protein</fullName>
    </recommendedName>
</protein>
<dbReference type="PANTHER" id="PTHR47235">
    <property type="entry name" value="BLR6548 PROTEIN"/>
    <property type="match status" value="1"/>
</dbReference>
<comment type="similarity">
    <text evidence="1">Belongs to the leucine-binding protein family.</text>
</comment>
<reference evidence="4 5" key="1">
    <citation type="submission" date="2019-06" db="EMBL/GenBank/DDBJ databases">
        <title>New taxonomy in bacterial strain CC-CFT640, isolated from vineyard.</title>
        <authorList>
            <person name="Lin S.-Y."/>
            <person name="Tsai C.-F."/>
            <person name="Young C.-C."/>
        </authorList>
    </citation>
    <scope>NUCLEOTIDE SEQUENCE [LARGE SCALE GENOMIC DNA]</scope>
    <source>
        <strain evidence="4 5">CC-CFT640</strain>
    </source>
</reference>
<dbReference type="AlphaFoldDB" id="A0A5C8PSN9"/>
<evidence type="ECO:0000256" key="2">
    <source>
        <dbReference type="ARBA" id="ARBA00022729"/>
    </source>
</evidence>
<dbReference type="CDD" id="cd06334">
    <property type="entry name" value="PBP1_ABC_ligand_binding-like"/>
    <property type="match status" value="1"/>
</dbReference>
<keyword evidence="2" id="KW-0732">Signal</keyword>
<evidence type="ECO:0000313" key="5">
    <source>
        <dbReference type="Proteomes" id="UP000321638"/>
    </source>
</evidence>
<dbReference type="Pfam" id="PF13458">
    <property type="entry name" value="Peripla_BP_6"/>
    <property type="match status" value="1"/>
</dbReference>
<comment type="caution">
    <text evidence="4">The sequence shown here is derived from an EMBL/GenBank/DDBJ whole genome shotgun (WGS) entry which is preliminary data.</text>
</comment>
<dbReference type="SUPFAM" id="SSF53822">
    <property type="entry name" value="Periplasmic binding protein-like I"/>
    <property type="match status" value="1"/>
</dbReference>
<keyword evidence="5" id="KW-1185">Reference proteome</keyword>
<gene>
    <name evidence="4" type="ORF">FHP25_07595</name>
</gene>
<dbReference type="Gene3D" id="3.40.50.2300">
    <property type="match status" value="2"/>
</dbReference>
<feature type="domain" description="Leucine-binding protein" evidence="3">
    <location>
        <begin position="57"/>
        <end position="416"/>
    </location>
</feature>
<proteinExistence type="inferred from homology"/>